<feature type="region of interest" description="Disordered" evidence="1">
    <location>
        <begin position="452"/>
        <end position="483"/>
    </location>
</feature>
<evidence type="ECO:0000313" key="5">
    <source>
        <dbReference type="Proteomes" id="UP001139493"/>
    </source>
</evidence>
<accession>A0A9X2G1A8</accession>
<gene>
    <name evidence="4" type="ORF">APR03_002543</name>
</gene>
<feature type="region of interest" description="Disordered" evidence="1">
    <location>
        <begin position="310"/>
        <end position="329"/>
    </location>
</feature>
<feature type="region of interest" description="Disordered" evidence="1">
    <location>
        <begin position="271"/>
        <end position="299"/>
    </location>
</feature>
<feature type="compositionally biased region" description="Low complexity" evidence="1">
    <location>
        <begin position="370"/>
        <end position="379"/>
    </location>
</feature>
<dbReference type="PROSITE" id="PS50011">
    <property type="entry name" value="PROTEIN_KINASE_DOM"/>
    <property type="match status" value="1"/>
</dbReference>
<keyword evidence="2" id="KW-0812">Transmembrane</keyword>
<evidence type="ECO:0000256" key="1">
    <source>
        <dbReference type="SAM" id="MobiDB-lite"/>
    </source>
</evidence>
<comment type="caution">
    <text evidence="4">The sequence shown here is derived from an EMBL/GenBank/DDBJ whole genome shotgun (WGS) entry which is preliminary data.</text>
</comment>
<feature type="domain" description="Protein kinase" evidence="3">
    <location>
        <begin position="1"/>
        <end position="310"/>
    </location>
</feature>
<dbReference type="EMBL" id="JAMTCS010000007">
    <property type="protein sequence ID" value="MCP2265195.1"/>
    <property type="molecule type" value="Genomic_DNA"/>
</dbReference>
<dbReference type="RefSeq" id="WP_253836185.1">
    <property type="nucleotide sequence ID" value="NZ_JAMTCS010000007.1"/>
</dbReference>
<keyword evidence="2" id="KW-0472">Membrane</keyword>
<keyword evidence="4" id="KW-0418">Kinase</keyword>
<keyword evidence="5" id="KW-1185">Reference proteome</keyword>
<feature type="compositionally biased region" description="Low complexity" evidence="1">
    <location>
        <begin position="452"/>
        <end position="461"/>
    </location>
</feature>
<dbReference type="Proteomes" id="UP001139493">
    <property type="component" value="Unassembled WGS sequence"/>
</dbReference>
<keyword evidence="4" id="KW-0808">Transferase</keyword>
<dbReference type="CDD" id="cd13973">
    <property type="entry name" value="PK_MviN-like"/>
    <property type="match status" value="1"/>
</dbReference>
<evidence type="ECO:0000259" key="3">
    <source>
        <dbReference type="PROSITE" id="PS50011"/>
    </source>
</evidence>
<dbReference type="Gene3D" id="1.10.510.10">
    <property type="entry name" value="Transferase(Phosphotransferase) domain 1"/>
    <property type="match status" value="1"/>
</dbReference>
<dbReference type="SUPFAM" id="SSF56112">
    <property type="entry name" value="Protein kinase-like (PK-like)"/>
    <property type="match status" value="1"/>
</dbReference>
<organism evidence="4 5">
    <name type="scientific">Promicromonospora thailandica</name>
    <dbReference type="NCBI Taxonomy" id="765201"/>
    <lineage>
        <taxon>Bacteria</taxon>
        <taxon>Bacillati</taxon>
        <taxon>Actinomycetota</taxon>
        <taxon>Actinomycetes</taxon>
        <taxon>Micrococcales</taxon>
        <taxon>Promicromonosporaceae</taxon>
        <taxon>Promicromonospora</taxon>
    </lineage>
</organism>
<protein>
    <submittedName>
        <fullName evidence="4">Protein kinase domain-containing protein</fullName>
    </submittedName>
</protein>
<reference evidence="4" key="1">
    <citation type="submission" date="2022-06" db="EMBL/GenBank/DDBJ databases">
        <title>Genomic Encyclopedia of Archaeal and Bacterial Type Strains, Phase II (KMG-II): from individual species to whole genera.</title>
        <authorList>
            <person name="Goeker M."/>
        </authorList>
    </citation>
    <scope>NUCLEOTIDE SEQUENCE</scope>
    <source>
        <strain evidence="4">DSM 26652</strain>
    </source>
</reference>
<dbReference type="GO" id="GO:0005524">
    <property type="term" value="F:ATP binding"/>
    <property type="evidence" value="ECO:0007669"/>
    <property type="project" value="InterPro"/>
</dbReference>
<evidence type="ECO:0000256" key="2">
    <source>
        <dbReference type="SAM" id="Phobius"/>
    </source>
</evidence>
<sequence>MSTVEPGTVLVERYRLDQQVSTDLAATTAWEARDLILDREVRVTLVTGPYAGDALDSARRAALVTDPRLVRVLDAGADAQDRRYVVTEPHTGTTLTEIVSSGLVDEQQARAIVGEAASALAVAHARGVHHTALRPEAVRVDGHQVKVTGLGLDGGLASGDTLNGRPAQLDAQGLVALLYYAMTARWPGPDLEADWIAKDTLIPLPAQLDASGAVAPLSTLVPHVDADIDALVSRTFDASGGSGGPMNPDDVTTALAPWGEVSVVASLPGFVQPEPEGPRRQSIADAFSGEGAPPVRRPVSGRIARSDETLAAGAGAVPAGYPEPQSDYTYEPQAYGQQHAPVPPPPPDGATQAFDQFGQPVAVGQPGYDQAQYAPGAPQQYPPQFAPGGYPPDGGGYQEQPDGGFATQPAPRRGGVNPTPIVLGLVGVAVVAGLIWAINAVLIPPSDVIADASPSPSVSASAGGGATQEGENSAEPSAPPETEARPVIDSAALLGELEWEGQTIDHPEAVERAYDADPQSFYYTTTYARPEFGNFKKYLGMELKLREPASVTKIELLTNTPGGKVQILRGGEGGEVVAEGAFANTTTFELTEPVVSDSFTIWITELPQVSDGFRLELNEVVLS</sequence>
<dbReference type="GO" id="GO:0004672">
    <property type="term" value="F:protein kinase activity"/>
    <property type="evidence" value="ECO:0007669"/>
    <property type="project" value="InterPro"/>
</dbReference>
<dbReference type="InterPro" id="IPR011009">
    <property type="entry name" value="Kinase-like_dom_sf"/>
</dbReference>
<evidence type="ECO:0000313" key="4">
    <source>
        <dbReference type="EMBL" id="MCP2265195.1"/>
    </source>
</evidence>
<dbReference type="AlphaFoldDB" id="A0A9X2G1A8"/>
<name>A0A9X2G1A8_9MICO</name>
<feature type="transmembrane region" description="Helical" evidence="2">
    <location>
        <begin position="421"/>
        <end position="443"/>
    </location>
</feature>
<dbReference type="InterPro" id="IPR000719">
    <property type="entry name" value="Prot_kinase_dom"/>
</dbReference>
<feature type="compositionally biased region" description="Low complexity" evidence="1">
    <location>
        <begin position="311"/>
        <end position="320"/>
    </location>
</feature>
<keyword evidence="2" id="KW-1133">Transmembrane helix</keyword>
<feature type="region of interest" description="Disordered" evidence="1">
    <location>
        <begin position="334"/>
        <end position="412"/>
    </location>
</feature>
<proteinExistence type="predicted"/>